<protein>
    <recommendedName>
        <fullName evidence="3">ALOG domain-containing protein</fullName>
    </recommendedName>
</protein>
<evidence type="ECO:0000313" key="2">
    <source>
        <dbReference type="RefSeq" id="XP_021837676.2"/>
    </source>
</evidence>
<dbReference type="KEGG" id="soe:110774642"/>
<reference evidence="2" key="2">
    <citation type="submission" date="2025-08" db="UniProtKB">
        <authorList>
            <consortium name="RefSeq"/>
        </authorList>
    </citation>
    <scope>IDENTIFICATION</scope>
    <source>
        <tissue evidence="2">Leaf</tissue>
    </source>
</reference>
<accession>A0A9R0HV83</accession>
<gene>
    <name evidence="2" type="primary">LOC110774642</name>
</gene>
<sequence length="185" mass="21481">MGRKLENQQNWSVNGVIVTVYEELSSTSAPRYRKIRTTNSNPITRSCGYDRRAELLAYAHHLRNVGPTPQQVHQVHSPTPILPNKPKKRRRLFARLKTLKFSFRRLFGGHKNKTWKYENVESSERESKYRSCPSPRRGRGKCSKISKKLNRALKQFSCGCKCSKDFNKNDEQFQDLHNTTGVKLS</sequence>
<dbReference type="Proteomes" id="UP000813463">
    <property type="component" value="Chromosome 2"/>
</dbReference>
<reference evidence="1" key="1">
    <citation type="journal article" date="2021" name="Nat. Commun.">
        <title>Genomic analyses provide insights into spinach domestication and the genetic basis of agronomic traits.</title>
        <authorList>
            <person name="Cai X."/>
            <person name="Sun X."/>
            <person name="Xu C."/>
            <person name="Sun H."/>
            <person name="Wang X."/>
            <person name="Ge C."/>
            <person name="Zhang Z."/>
            <person name="Wang Q."/>
            <person name="Fei Z."/>
            <person name="Jiao C."/>
            <person name="Wang Q."/>
        </authorList>
    </citation>
    <scope>NUCLEOTIDE SEQUENCE [LARGE SCALE GENOMIC DNA]</scope>
    <source>
        <strain evidence="1">cv. Varoflay</strain>
    </source>
</reference>
<dbReference type="AlphaFoldDB" id="A0A9R0HV83"/>
<evidence type="ECO:0000313" key="1">
    <source>
        <dbReference type="Proteomes" id="UP000813463"/>
    </source>
</evidence>
<organism evidence="1 2">
    <name type="scientific">Spinacia oleracea</name>
    <name type="common">Spinach</name>
    <dbReference type="NCBI Taxonomy" id="3562"/>
    <lineage>
        <taxon>Eukaryota</taxon>
        <taxon>Viridiplantae</taxon>
        <taxon>Streptophyta</taxon>
        <taxon>Embryophyta</taxon>
        <taxon>Tracheophyta</taxon>
        <taxon>Spermatophyta</taxon>
        <taxon>Magnoliopsida</taxon>
        <taxon>eudicotyledons</taxon>
        <taxon>Gunneridae</taxon>
        <taxon>Pentapetalae</taxon>
        <taxon>Caryophyllales</taxon>
        <taxon>Chenopodiaceae</taxon>
        <taxon>Chenopodioideae</taxon>
        <taxon>Anserineae</taxon>
        <taxon>Spinacia</taxon>
    </lineage>
</organism>
<dbReference type="RefSeq" id="XP_021837676.2">
    <property type="nucleotide sequence ID" value="XM_021981984.2"/>
</dbReference>
<evidence type="ECO:0008006" key="3">
    <source>
        <dbReference type="Google" id="ProtNLM"/>
    </source>
</evidence>
<name>A0A9R0HV83_SPIOL</name>
<keyword evidence="1" id="KW-1185">Reference proteome</keyword>
<proteinExistence type="predicted"/>
<dbReference type="GeneID" id="110774642"/>